<dbReference type="EMBL" id="DRND01000192">
    <property type="protein sequence ID" value="HFC46699.1"/>
    <property type="molecule type" value="Genomic_DNA"/>
</dbReference>
<feature type="non-terminal residue" evidence="2">
    <location>
        <position position="1"/>
    </location>
</feature>
<comment type="caution">
    <text evidence="2">The sequence shown here is derived from an EMBL/GenBank/DDBJ whole genome shotgun (WGS) entry which is preliminary data.</text>
</comment>
<reference evidence="2" key="1">
    <citation type="journal article" date="2020" name="mSystems">
        <title>Genome- and Community-Level Interaction Insights into Carbon Utilization and Element Cycling Functions of Hydrothermarchaeota in Hydrothermal Sediment.</title>
        <authorList>
            <person name="Zhou Z."/>
            <person name="Liu Y."/>
            <person name="Xu W."/>
            <person name="Pan J."/>
            <person name="Luo Z.H."/>
            <person name="Li M."/>
        </authorList>
    </citation>
    <scope>NUCLEOTIDE SEQUENCE [LARGE SCALE GENOMIC DNA]</scope>
    <source>
        <strain evidence="2">HyVt-503</strain>
    </source>
</reference>
<organism evidence="2">
    <name type="scientific">Dissulfuribacter thermophilus</name>
    <dbReference type="NCBI Taxonomy" id="1156395"/>
    <lineage>
        <taxon>Bacteria</taxon>
        <taxon>Pseudomonadati</taxon>
        <taxon>Thermodesulfobacteriota</taxon>
        <taxon>Dissulfuribacteria</taxon>
        <taxon>Dissulfuribacterales</taxon>
        <taxon>Dissulfuribacteraceae</taxon>
        <taxon>Dissulfuribacter</taxon>
    </lineage>
</organism>
<dbReference type="InterPro" id="IPR001296">
    <property type="entry name" value="Glyco_trans_1"/>
</dbReference>
<dbReference type="Proteomes" id="UP000885797">
    <property type="component" value="Unassembled WGS sequence"/>
</dbReference>
<dbReference type="AlphaFoldDB" id="A0A7V2SYP2"/>
<proteinExistence type="predicted"/>
<feature type="domain" description="Glycosyl transferase family 1" evidence="1">
    <location>
        <begin position="96"/>
        <end position="228"/>
    </location>
</feature>
<gene>
    <name evidence="2" type="ORF">ENJ63_02325</name>
</gene>
<accession>A0A7V2SYP2</accession>
<dbReference type="SUPFAM" id="SSF53756">
    <property type="entry name" value="UDP-Glycosyltransferase/glycogen phosphorylase"/>
    <property type="match status" value="1"/>
</dbReference>
<evidence type="ECO:0000313" key="2">
    <source>
        <dbReference type="EMBL" id="HFC46699.1"/>
    </source>
</evidence>
<dbReference type="GO" id="GO:0016757">
    <property type="term" value="F:glycosyltransferase activity"/>
    <property type="evidence" value="ECO:0007669"/>
    <property type="project" value="InterPro"/>
</dbReference>
<dbReference type="Pfam" id="PF00534">
    <property type="entry name" value="Glycos_transf_1"/>
    <property type="match status" value="1"/>
</dbReference>
<dbReference type="Gene3D" id="3.40.50.2000">
    <property type="entry name" value="Glycogen Phosphorylase B"/>
    <property type="match status" value="1"/>
</dbReference>
<evidence type="ECO:0000259" key="1">
    <source>
        <dbReference type="Pfam" id="PF00534"/>
    </source>
</evidence>
<name>A0A7V2SYP2_9BACT</name>
<sequence length="255" mass="29135">HRGKYCDIPSINVCKECLSKNEFGFISLFLDRDIKIWRNRWEQALQTATEIICFSKSSKKLLEKAYPLLDFQEKIVIRPHQVSPPSKVPKIHLESDLHIGVVGHINIHKGGYVIKELADHIKRKGLPIRITVFGTIEGACDPKVVRLLGEYKFSELPTLIESSGANIFFMPSICPETFSYVTHELIQMRLPLVCFNLGAQAERVATYEKGLILPIDITSEEIIKRLQAFHQRLRTSGNDVEKHYEQSTPLYQCGM</sequence>
<protein>
    <submittedName>
        <fullName evidence="2">Glycosyltransferase</fullName>
    </submittedName>
</protein>